<evidence type="ECO:0000256" key="2">
    <source>
        <dbReference type="SAM" id="SignalP"/>
    </source>
</evidence>
<dbReference type="EMBL" id="JACHXV010000001">
    <property type="protein sequence ID" value="MBB3172369.1"/>
    <property type="molecule type" value="Genomic_DNA"/>
</dbReference>
<evidence type="ECO:0000313" key="6">
    <source>
        <dbReference type="Proteomes" id="UP000565205"/>
    </source>
</evidence>
<keyword evidence="5" id="KW-1185">Reference proteome</keyword>
<gene>
    <name evidence="3" type="ORF">FHR90_000175</name>
    <name evidence="4" type="ORF">HUK83_01670</name>
</gene>
<dbReference type="Proteomes" id="UP000557688">
    <property type="component" value="Unassembled WGS sequence"/>
</dbReference>
<feature type="compositionally biased region" description="Pro residues" evidence="1">
    <location>
        <begin position="66"/>
        <end position="82"/>
    </location>
</feature>
<dbReference type="EMBL" id="JABXXQ010000010">
    <property type="protein sequence ID" value="NVN29055.1"/>
    <property type="molecule type" value="Genomic_DNA"/>
</dbReference>
<protein>
    <submittedName>
        <fullName evidence="4">Uncharacterized protein</fullName>
    </submittedName>
</protein>
<keyword evidence="2" id="KW-0732">Signal</keyword>
<sequence length="82" mass="8126">MTSRTCPLTLVAAASAAILSLASAHAATVVTQSSPRPVATVQTVAVVSNPNGTGVANGRTGGQPMPDEPLPAQPQPQPTPSQ</sequence>
<reference evidence="4 6" key="1">
    <citation type="submission" date="2020-06" db="EMBL/GenBank/DDBJ databases">
        <title>Description of novel acetic acid bacteria.</title>
        <authorList>
            <person name="Sombolestani A."/>
        </authorList>
    </citation>
    <scope>NUCLEOTIDE SEQUENCE [LARGE SCALE GENOMIC DNA]</scope>
    <source>
        <strain evidence="4 6">LMG 26838</strain>
    </source>
</reference>
<name>A0A850NPH2_9PROT</name>
<feature type="chain" id="PRO_5036241473" evidence="2">
    <location>
        <begin position="27"/>
        <end position="82"/>
    </location>
</feature>
<feature type="region of interest" description="Disordered" evidence="1">
    <location>
        <begin position="49"/>
        <end position="82"/>
    </location>
</feature>
<evidence type="ECO:0000313" key="3">
    <source>
        <dbReference type="EMBL" id="MBB3172369.1"/>
    </source>
</evidence>
<dbReference type="RefSeq" id="WP_176621786.1">
    <property type="nucleotide sequence ID" value="NZ_JABXXQ010000010.1"/>
</dbReference>
<comment type="caution">
    <text evidence="4">The sequence shown here is derived from an EMBL/GenBank/DDBJ whole genome shotgun (WGS) entry which is preliminary data.</text>
</comment>
<evidence type="ECO:0000313" key="4">
    <source>
        <dbReference type="EMBL" id="NVN29055.1"/>
    </source>
</evidence>
<dbReference type="Proteomes" id="UP000565205">
    <property type="component" value="Unassembled WGS sequence"/>
</dbReference>
<reference evidence="3 5" key="2">
    <citation type="submission" date="2020-08" db="EMBL/GenBank/DDBJ databases">
        <title>Genomic Encyclopedia of Type Strains, Phase III (KMG-III): the genomes of soil and plant-associated and newly described type strains.</title>
        <authorList>
            <person name="Whitman W."/>
        </authorList>
    </citation>
    <scope>NUCLEOTIDE SEQUENCE [LARGE SCALE GENOMIC DNA]</scope>
    <source>
        <strain evidence="3 5">CECT 8088</strain>
    </source>
</reference>
<accession>A0A850NPH2</accession>
<evidence type="ECO:0000256" key="1">
    <source>
        <dbReference type="SAM" id="MobiDB-lite"/>
    </source>
</evidence>
<dbReference type="AlphaFoldDB" id="A0A850NPH2"/>
<feature type="signal peptide" evidence="2">
    <location>
        <begin position="1"/>
        <end position="26"/>
    </location>
</feature>
<evidence type="ECO:0000313" key="5">
    <source>
        <dbReference type="Proteomes" id="UP000557688"/>
    </source>
</evidence>
<proteinExistence type="predicted"/>
<organism evidence="4 6">
    <name type="scientific">Endobacter medicaginis</name>
    <dbReference type="NCBI Taxonomy" id="1181271"/>
    <lineage>
        <taxon>Bacteria</taxon>
        <taxon>Pseudomonadati</taxon>
        <taxon>Pseudomonadota</taxon>
        <taxon>Alphaproteobacteria</taxon>
        <taxon>Acetobacterales</taxon>
        <taxon>Acetobacteraceae</taxon>
        <taxon>Endobacter</taxon>
    </lineage>
</organism>